<keyword evidence="3" id="KW-1185">Reference proteome</keyword>
<gene>
    <name evidence="2" type="ORF">Saso_32680</name>
</gene>
<reference evidence="3" key="1">
    <citation type="submission" date="2023-07" db="EMBL/GenBank/DDBJ databases">
        <title>Whole genome shotgun sequence of Streptomyces cacaoi subsp. asoensis NBRC 13813.</title>
        <authorList>
            <person name="Komaki H."/>
            <person name="Tamura T."/>
        </authorList>
    </citation>
    <scope>NUCLEOTIDE SEQUENCE [LARGE SCALE GENOMIC DNA]</scope>
    <source>
        <strain evidence="3">NBRC 13813</strain>
    </source>
</reference>
<proteinExistence type="predicted"/>
<sequence>MEAGDIATWVGVLITLGISVATYVQSRRQARIADEANIASQEQVEAAQRRAVAVEDSLAEALRLLAERGLTEAPPTPAMSGGPGAVRWNLERRGKHSYLLRNVGTATATGVHVDRNRATPIVRNMPENATVRPGESLQFLMAPTFGNPLPGEVWVVWEGQPEAISVPLP</sequence>
<feature type="transmembrane region" description="Helical" evidence="1">
    <location>
        <begin position="6"/>
        <end position="24"/>
    </location>
</feature>
<keyword evidence="1" id="KW-0472">Membrane</keyword>
<accession>A0ABQ3S0J7</accession>
<organism evidence="2 3">
    <name type="scientific">Streptomyces asoensis</name>
    <dbReference type="NCBI Taxonomy" id="249586"/>
    <lineage>
        <taxon>Bacteria</taxon>
        <taxon>Bacillati</taxon>
        <taxon>Actinomycetota</taxon>
        <taxon>Actinomycetes</taxon>
        <taxon>Kitasatosporales</taxon>
        <taxon>Streptomycetaceae</taxon>
        <taxon>Streptomyces</taxon>
    </lineage>
</organism>
<evidence type="ECO:0000313" key="3">
    <source>
        <dbReference type="Proteomes" id="UP000649259"/>
    </source>
</evidence>
<name>A0ABQ3S0J7_9ACTN</name>
<evidence type="ECO:0000313" key="2">
    <source>
        <dbReference type="EMBL" id="GHI61618.1"/>
    </source>
</evidence>
<dbReference type="Proteomes" id="UP000649259">
    <property type="component" value="Unassembled WGS sequence"/>
</dbReference>
<dbReference type="EMBL" id="BNEB01000003">
    <property type="protein sequence ID" value="GHI61618.1"/>
    <property type="molecule type" value="Genomic_DNA"/>
</dbReference>
<keyword evidence="1" id="KW-1133">Transmembrane helix</keyword>
<evidence type="ECO:0000256" key="1">
    <source>
        <dbReference type="SAM" id="Phobius"/>
    </source>
</evidence>
<keyword evidence="1" id="KW-0812">Transmembrane</keyword>
<protein>
    <submittedName>
        <fullName evidence="2">Uncharacterized protein</fullName>
    </submittedName>
</protein>
<comment type="caution">
    <text evidence="2">The sequence shown here is derived from an EMBL/GenBank/DDBJ whole genome shotgun (WGS) entry which is preliminary data.</text>
</comment>